<evidence type="ECO:0000256" key="2">
    <source>
        <dbReference type="ARBA" id="ARBA00006980"/>
    </source>
</evidence>
<dbReference type="InterPro" id="IPR050810">
    <property type="entry name" value="Bact_Secretion_Sys_Channel"/>
</dbReference>
<evidence type="ECO:0000259" key="13">
    <source>
        <dbReference type="Pfam" id="PF03958"/>
    </source>
</evidence>
<comment type="caution">
    <text evidence="15">The sequence shown here is derived from an EMBL/GenBank/DDBJ whole genome shotgun (WGS) entry which is preliminary data.</text>
</comment>
<feature type="domain" description="NolW-like" evidence="13">
    <location>
        <begin position="319"/>
        <end position="438"/>
    </location>
</feature>
<dbReference type="GO" id="GO:0015627">
    <property type="term" value="C:type II protein secretion system complex"/>
    <property type="evidence" value="ECO:0007669"/>
    <property type="project" value="InterPro"/>
</dbReference>
<evidence type="ECO:0000313" key="16">
    <source>
        <dbReference type="Proteomes" id="UP000481252"/>
    </source>
</evidence>
<dbReference type="Proteomes" id="UP000481252">
    <property type="component" value="Unassembled WGS sequence"/>
</dbReference>
<keyword evidence="9" id="KW-0998">Cell outer membrane</keyword>
<feature type="domain" description="NolW-like" evidence="13">
    <location>
        <begin position="245"/>
        <end position="310"/>
    </location>
</feature>
<evidence type="ECO:0000256" key="5">
    <source>
        <dbReference type="ARBA" id="ARBA00022692"/>
    </source>
</evidence>
<dbReference type="NCBIfam" id="TIGR02517">
    <property type="entry name" value="type_II_gspD"/>
    <property type="match status" value="1"/>
</dbReference>
<dbReference type="InterPro" id="IPR001775">
    <property type="entry name" value="GspD/PilQ"/>
</dbReference>
<evidence type="ECO:0000256" key="6">
    <source>
        <dbReference type="ARBA" id="ARBA00022729"/>
    </source>
</evidence>
<dbReference type="InterPro" id="IPR049371">
    <property type="entry name" value="GspD-like_N0"/>
</dbReference>
<organism evidence="15 16">
    <name type="scientific">Mesorhizobium zhangyense</name>
    <dbReference type="NCBI Taxonomy" id="1776730"/>
    <lineage>
        <taxon>Bacteria</taxon>
        <taxon>Pseudomonadati</taxon>
        <taxon>Pseudomonadota</taxon>
        <taxon>Alphaproteobacteria</taxon>
        <taxon>Hyphomicrobiales</taxon>
        <taxon>Phyllobacteriaceae</taxon>
        <taxon>Mesorhizobium</taxon>
    </lineage>
</organism>
<evidence type="ECO:0000256" key="11">
    <source>
        <dbReference type="SAM" id="MobiDB-lite"/>
    </source>
</evidence>
<reference evidence="15 16" key="1">
    <citation type="submission" date="2020-02" db="EMBL/GenBank/DDBJ databases">
        <title>Genome sequence of the type strain CGMCC 1.15528 of Mesorhizobium zhangyense.</title>
        <authorList>
            <person name="Gao J."/>
            <person name="Sun J."/>
        </authorList>
    </citation>
    <scope>NUCLEOTIDE SEQUENCE [LARGE SCALE GENOMIC DNA]</scope>
    <source>
        <strain evidence="15 16">CGMCC 1.15528</strain>
    </source>
</reference>
<gene>
    <name evidence="15" type="primary">gspD</name>
    <name evidence="15" type="ORF">G6N74_27155</name>
</gene>
<feature type="region of interest" description="Disordered" evidence="11">
    <location>
        <begin position="342"/>
        <end position="376"/>
    </location>
</feature>
<evidence type="ECO:0000256" key="10">
    <source>
        <dbReference type="RuleBase" id="RU004004"/>
    </source>
</evidence>
<keyword evidence="5" id="KW-0812">Transmembrane</keyword>
<evidence type="ECO:0000256" key="9">
    <source>
        <dbReference type="ARBA" id="ARBA00023237"/>
    </source>
</evidence>
<evidence type="ECO:0000256" key="1">
    <source>
        <dbReference type="ARBA" id="ARBA00004442"/>
    </source>
</evidence>
<evidence type="ECO:0000313" key="15">
    <source>
        <dbReference type="EMBL" id="NGN44739.1"/>
    </source>
</evidence>
<keyword evidence="7" id="KW-0653">Protein transport</keyword>
<dbReference type="PRINTS" id="PR01032">
    <property type="entry name" value="PHAGEIV"/>
</dbReference>
<dbReference type="Pfam" id="PF21305">
    <property type="entry name" value="type_II_gspD_N0"/>
    <property type="match status" value="1"/>
</dbReference>
<dbReference type="PANTHER" id="PTHR30332">
    <property type="entry name" value="PROBABLE GENERAL SECRETION PATHWAY PROTEIN D"/>
    <property type="match status" value="1"/>
</dbReference>
<dbReference type="Pfam" id="PF03958">
    <property type="entry name" value="Secretin_N"/>
    <property type="match status" value="3"/>
</dbReference>
<protein>
    <submittedName>
        <fullName evidence="15">Type II secretion system secretin GspD</fullName>
    </submittedName>
</protein>
<evidence type="ECO:0000259" key="14">
    <source>
        <dbReference type="Pfam" id="PF21305"/>
    </source>
</evidence>
<evidence type="ECO:0000256" key="8">
    <source>
        <dbReference type="ARBA" id="ARBA00023136"/>
    </source>
</evidence>
<keyword evidence="3 10" id="KW-0813">Transport</keyword>
<evidence type="ECO:0000256" key="7">
    <source>
        <dbReference type="ARBA" id="ARBA00022927"/>
    </source>
</evidence>
<dbReference type="GO" id="GO:0015628">
    <property type="term" value="P:protein secretion by the type II secretion system"/>
    <property type="evidence" value="ECO:0007669"/>
    <property type="project" value="InterPro"/>
</dbReference>
<keyword evidence="16" id="KW-1185">Reference proteome</keyword>
<dbReference type="Pfam" id="PF00263">
    <property type="entry name" value="Secretin"/>
    <property type="match status" value="1"/>
</dbReference>
<dbReference type="EMBL" id="JAAKZG010000019">
    <property type="protein sequence ID" value="NGN44739.1"/>
    <property type="molecule type" value="Genomic_DNA"/>
</dbReference>
<feature type="domain" description="GspD-like N0" evidence="14">
    <location>
        <begin position="85"/>
        <end position="150"/>
    </location>
</feature>
<dbReference type="GO" id="GO:0009279">
    <property type="term" value="C:cell outer membrane"/>
    <property type="evidence" value="ECO:0007669"/>
    <property type="project" value="UniProtKB-SubCell"/>
</dbReference>
<dbReference type="InterPro" id="IPR005644">
    <property type="entry name" value="NolW-like"/>
</dbReference>
<dbReference type="AlphaFoldDB" id="A0A7C9RBV7"/>
<dbReference type="InterPro" id="IPR013356">
    <property type="entry name" value="T2SS_GspD"/>
</dbReference>
<dbReference type="Gene3D" id="3.30.1370.120">
    <property type="match status" value="3"/>
</dbReference>
<dbReference type="PANTHER" id="PTHR30332:SF25">
    <property type="entry name" value="SECRETIN XPSD"/>
    <property type="match status" value="1"/>
</dbReference>
<evidence type="ECO:0000256" key="3">
    <source>
        <dbReference type="ARBA" id="ARBA00022448"/>
    </source>
</evidence>
<sequence length="712" mass="76634">MAVVAACTSTGDYLGDVAARPDPLDKVANADLSARKPSGGGFLSSLGFGRSQNSRQGELYYGYGQQLTTGERKSLERLSGEEFEVNLEDAEIKVAARTVLGEVLKVSYSIDPRVAGKISITTSKPTPAPEILTMFESALRSNGVAMVRESDRLRLMPVTEAFGAAELDQGATIQPGYAVTVFPLKNVSASTILPLLENFVARPGMVREDPGRNALIFQGTATERTAAVEAARSFDQDWLADQSVGIFPVRNSSAATMMPELNRVLDIGEGGRGRNTIRVQPIERSNSILVVAKTRNQLQRAASWIERLDRIDASASNLRVYKVQHLEARRLASMVNQIFNGGSSSSASEDPASQFPPGSQADGQNQGADGSQSAVVTPDQRMADELPVAAGAENTNLSQGGVRITANPENNTVLIYARPDQQRLIEQAITALDRPQEQVAIEATIAEVTLTNELRYGVQFFLNSNDLGLGNNKGSVGLFTEASKAALSRTIPGFNLLLGSDTEPRVVIDALRGVTEVKVLSTPSVVVLDNKPALLQVGDEIPIVTRTAQSITDPEAPIVNNVEFRNTGVILKVLPRITGNGTISLVIEQEISSVQRSQAQSLTPTISQRKVSSTVSVASGQTVMLGGLIAERQQRGRDGVPVLSDLPVIGEAFRSNQNSATRTELIILIRPQVIRDSMDAQHVAEQMRSQLRLMNEPSRNVPLRRPAKTVIE</sequence>
<accession>A0A7C9RBV7</accession>
<dbReference type="InterPro" id="IPR004846">
    <property type="entry name" value="T2SS/T3SS_dom"/>
</dbReference>
<evidence type="ECO:0000256" key="4">
    <source>
        <dbReference type="ARBA" id="ARBA00022452"/>
    </source>
</evidence>
<feature type="domain" description="NolW-like" evidence="13">
    <location>
        <begin position="179"/>
        <end position="238"/>
    </location>
</feature>
<keyword evidence="6" id="KW-0732">Signal</keyword>
<dbReference type="PRINTS" id="PR00811">
    <property type="entry name" value="BCTERIALGSPD"/>
</dbReference>
<dbReference type="InterPro" id="IPR038591">
    <property type="entry name" value="NolW-like_sf"/>
</dbReference>
<name>A0A7C9RBV7_9HYPH</name>
<evidence type="ECO:0000259" key="12">
    <source>
        <dbReference type="Pfam" id="PF00263"/>
    </source>
</evidence>
<proteinExistence type="inferred from homology"/>
<feature type="compositionally biased region" description="Polar residues" evidence="11">
    <location>
        <begin position="361"/>
        <end position="375"/>
    </location>
</feature>
<keyword evidence="8" id="KW-0472">Membrane</keyword>
<feature type="domain" description="Type II/III secretion system secretin-like" evidence="12">
    <location>
        <begin position="511"/>
        <end position="675"/>
    </location>
</feature>
<comment type="subcellular location">
    <subcellularLocation>
        <location evidence="1 10">Cell outer membrane</location>
    </subcellularLocation>
</comment>
<comment type="similarity">
    <text evidence="2">Belongs to the bacterial secretin family. GSP D subfamily.</text>
</comment>
<keyword evidence="4" id="KW-1134">Transmembrane beta strand</keyword>